<reference evidence="3" key="3">
    <citation type="submission" date="2025-09" db="UniProtKB">
        <authorList>
            <consortium name="Ensembl"/>
        </authorList>
    </citation>
    <scope>IDENTIFICATION</scope>
</reference>
<evidence type="ECO:0000313" key="3">
    <source>
        <dbReference type="Ensembl" id="ENSSFAP00005019589.1"/>
    </source>
</evidence>
<dbReference type="Ensembl" id="ENSSFAT00005020372.1">
    <property type="protein sequence ID" value="ENSSFAP00005019589.1"/>
    <property type="gene ID" value="ENSSFAG00005010246.1"/>
</dbReference>
<feature type="region of interest" description="Disordered" evidence="1">
    <location>
        <begin position="359"/>
        <end position="380"/>
    </location>
</feature>
<dbReference type="SUPFAM" id="SSF56219">
    <property type="entry name" value="DNase I-like"/>
    <property type="match status" value="1"/>
</dbReference>
<evidence type="ECO:0000256" key="1">
    <source>
        <dbReference type="SAM" id="MobiDB-lite"/>
    </source>
</evidence>
<dbReference type="InterPro" id="IPR005135">
    <property type="entry name" value="Endo/exonuclease/phosphatase"/>
</dbReference>
<feature type="compositionally biased region" description="Polar residues" evidence="1">
    <location>
        <begin position="359"/>
        <end position="368"/>
    </location>
</feature>
<proteinExistence type="predicted"/>
<sequence>MRTRLLLRSYKDRTALNKGPRTPYSRSTPHKTPRGTRISSRPTDSPPPWPPRTPPRPEFLPPTLISRRLNFSTESSIIDPEGRFVIITLSMKNVKFCIANVYGPNVDDPAFFHSLFSSLDDHSGHTLIIGGDFNMVSDPQLDRLSTTGSQRLWQSSETVKRYMKDFGICDAWRSHHPTAREYTFFSSVHHSYSRLDYFLTSSTLMNDISEIKIHPIVISDHAPVSFTLRNKKNKPPTRNWRFNTSLLKDPEFISYLTREWSIYLENNDLPDTSGRVLWEAGKAVMRGKIISFSSHKKKKEASRTLELELRIKSLEEAYHVPPQENILKDIRKVKLELNEILDKKTQFLIQRLRLENFESQNNQQSPIQENRKDNPSHNTS</sequence>
<dbReference type="InParanoid" id="A0A672H1Y9"/>
<dbReference type="Pfam" id="PF03372">
    <property type="entry name" value="Exo_endo_phos"/>
    <property type="match status" value="1"/>
</dbReference>
<dbReference type="AlphaFoldDB" id="A0A672H1Y9"/>
<feature type="compositionally biased region" description="Basic and acidic residues" evidence="1">
    <location>
        <begin position="369"/>
        <end position="380"/>
    </location>
</feature>
<organism evidence="3 4">
    <name type="scientific">Salarias fasciatus</name>
    <name type="common">Jewelled blenny</name>
    <name type="synonym">Blennius fasciatus</name>
    <dbReference type="NCBI Taxonomy" id="181472"/>
    <lineage>
        <taxon>Eukaryota</taxon>
        <taxon>Metazoa</taxon>
        <taxon>Chordata</taxon>
        <taxon>Craniata</taxon>
        <taxon>Vertebrata</taxon>
        <taxon>Euteleostomi</taxon>
        <taxon>Actinopterygii</taxon>
        <taxon>Neopterygii</taxon>
        <taxon>Teleostei</taxon>
        <taxon>Neoteleostei</taxon>
        <taxon>Acanthomorphata</taxon>
        <taxon>Ovalentaria</taxon>
        <taxon>Blenniimorphae</taxon>
        <taxon>Blenniiformes</taxon>
        <taxon>Blennioidei</taxon>
        <taxon>Blenniidae</taxon>
        <taxon>Salariinae</taxon>
        <taxon>Salarias</taxon>
    </lineage>
</organism>
<protein>
    <recommendedName>
        <fullName evidence="2">Endonuclease/exonuclease/phosphatase domain-containing protein</fullName>
    </recommendedName>
</protein>
<feature type="domain" description="Endonuclease/exonuclease/phosphatase" evidence="2">
    <location>
        <begin position="108"/>
        <end position="221"/>
    </location>
</feature>
<reference evidence="3" key="2">
    <citation type="submission" date="2025-08" db="UniProtKB">
        <authorList>
            <consortium name="Ensembl"/>
        </authorList>
    </citation>
    <scope>IDENTIFICATION</scope>
</reference>
<keyword evidence="4" id="KW-1185">Reference proteome</keyword>
<dbReference type="InterPro" id="IPR036691">
    <property type="entry name" value="Endo/exonu/phosph_ase_sf"/>
</dbReference>
<feature type="compositionally biased region" description="Pro residues" evidence="1">
    <location>
        <begin position="44"/>
        <end position="60"/>
    </location>
</feature>
<name>A0A672H1Y9_SALFA</name>
<evidence type="ECO:0000259" key="2">
    <source>
        <dbReference type="Pfam" id="PF03372"/>
    </source>
</evidence>
<accession>A0A672H1Y9</accession>
<dbReference type="CDD" id="cd09076">
    <property type="entry name" value="L1-EN"/>
    <property type="match status" value="1"/>
</dbReference>
<dbReference type="Proteomes" id="UP000472267">
    <property type="component" value="Chromosome 18"/>
</dbReference>
<dbReference type="OMA" id="WDAMKAY"/>
<feature type="region of interest" description="Disordered" evidence="1">
    <location>
        <begin position="1"/>
        <end position="62"/>
    </location>
</feature>
<dbReference type="GO" id="GO:0003824">
    <property type="term" value="F:catalytic activity"/>
    <property type="evidence" value="ECO:0007669"/>
    <property type="project" value="InterPro"/>
</dbReference>
<evidence type="ECO:0000313" key="4">
    <source>
        <dbReference type="Proteomes" id="UP000472267"/>
    </source>
</evidence>
<dbReference type="PANTHER" id="PTHR19446">
    <property type="entry name" value="REVERSE TRANSCRIPTASES"/>
    <property type="match status" value="1"/>
</dbReference>
<reference evidence="3" key="1">
    <citation type="submission" date="2019-06" db="EMBL/GenBank/DDBJ databases">
        <authorList>
            <consortium name="Wellcome Sanger Institute Data Sharing"/>
        </authorList>
    </citation>
    <scope>NUCLEOTIDE SEQUENCE [LARGE SCALE GENOMIC DNA]</scope>
</reference>
<dbReference type="Gene3D" id="3.60.10.10">
    <property type="entry name" value="Endonuclease/exonuclease/phosphatase"/>
    <property type="match status" value="1"/>
</dbReference>